<dbReference type="GO" id="GO:0045892">
    <property type="term" value="P:negative regulation of DNA-templated transcription"/>
    <property type="evidence" value="ECO:0007669"/>
    <property type="project" value="TreeGrafter"/>
</dbReference>
<dbReference type="PRINTS" id="PR00035">
    <property type="entry name" value="HTHGNTR"/>
</dbReference>
<dbReference type="PANTHER" id="PTHR44846">
    <property type="entry name" value="MANNOSYL-D-GLYCERATE TRANSPORT/METABOLISM SYSTEM REPRESSOR MNGR-RELATED"/>
    <property type="match status" value="1"/>
</dbReference>
<dbReference type="SMART" id="SM00345">
    <property type="entry name" value="HTH_GNTR"/>
    <property type="match status" value="1"/>
</dbReference>
<dbReference type="Gene3D" id="3.40.1410.10">
    <property type="entry name" value="Chorismate lyase-like"/>
    <property type="match status" value="1"/>
</dbReference>
<dbReference type="Pfam" id="PF00392">
    <property type="entry name" value="GntR"/>
    <property type="match status" value="1"/>
</dbReference>
<dbReference type="InterPro" id="IPR050679">
    <property type="entry name" value="Bact_HTH_transcr_reg"/>
</dbReference>
<keyword evidence="7" id="KW-1185">Reference proteome</keyword>
<keyword evidence="2" id="KW-0238">DNA-binding</keyword>
<dbReference type="AlphaFoldDB" id="A0A1X7PVP6"/>
<dbReference type="RefSeq" id="WP_085467081.1">
    <property type="nucleotide sequence ID" value="NZ_FXBL01000004.1"/>
</dbReference>
<dbReference type="SUPFAM" id="SSF64288">
    <property type="entry name" value="Chorismate lyase-like"/>
    <property type="match status" value="1"/>
</dbReference>
<feature type="domain" description="HTH gntR-type" evidence="5">
    <location>
        <begin position="9"/>
        <end position="75"/>
    </location>
</feature>
<dbReference type="SMART" id="SM00866">
    <property type="entry name" value="UTRA"/>
    <property type="match status" value="1"/>
</dbReference>
<keyword evidence="3" id="KW-0804">Transcription</keyword>
<dbReference type="EMBL" id="FXBL01000004">
    <property type="protein sequence ID" value="SMH56360.1"/>
    <property type="molecule type" value="Genomic_DNA"/>
</dbReference>
<evidence type="ECO:0000313" key="6">
    <source>
        <dbReference type="EMBL" id="SMH56360.1"/>
    </source>
</evidence>
<evidence type="ECO:0000259" key="5">
    <source>
        <dbReference type="PROSITE" id="PS50949"/>
    </source>
</evidence>
<evidence type="ECO:0000256" key="2">
    <source>
        <dbReference type="ARBA" id="ARBA00023125"/>
    </source>
</evidence>
<protein>
    <submittedName>
        <fullName evidence="6">GntR family transcriptional regulator</fullName>
    </submittedName>
</protein>
<dbReference type="PANTHER" id="PTHR44846:SF1">
    <property type="entry name" value="MANNOSYL-D-GLYCERATE TRANSPORT_METABOLISM SYSTEM REPRESSOR MNGR-RELATED"/>
    <property type="match status" value="1"/>
</dbReference>
<dbReference type="InterPro" id="IPR036388">
    <property type="entry name" value="WH-like_DNA-bd_sf"/>
</dbReference>
<dbReference type="Pfam" id="PF07702">
    <property type="entry name" value="UTRA"/>
    <property type="match status" value="1"/>
</dbReference>
<evidence type="ECO:0000256" key="3">
    <source>
        <dbReference type="ARBA" id="ARBA00023163"/>
    </source>
</evidence>
<accession>A0A1X7PVP6</accession>
<keyword evidence="1" id="KW-0805">Transcription regulation</keyword>
<proteinExistence type="predicted"/>
<dbReference type="InterPro" id="IPR036390">
    <property type="entry name" value="WH_DNA-bd_sf"/>
</dbReference>
<dbReference type="Proteomes" id="UP000193083">
    <property type="component" value="Unassembled WGS sequence"/>
</dbReference>
<feature type="compositionally biased region" description="Polar residues" evidence="4">
    <location>
        <begin position="245"/>
        <end position="257"/>
    </location>
</feature>
<dbReference type="GO" id="GO:0003677">
    <property type="term" value="F:DNA binding"/>
    <property type="evidence" value="ECO:0007669"/>
    <property type="project" value="UniProtKB-KW"/>
</dbReference>
<organism evidence="6 7">
    <name type="scientific">Mesorhizobium australicum</name>
    <dbReference type="NCBI Taxonomy" id="536018"/>
    <lineage>
        <taxon>Bacteria</taxon>
        <taxon>Pseudomonadati</taxon>
        <taxon>Pseudomonadota</taxon>
        <taxon>Alphaproteobacteria</taxon>
        <taxon>Hyphomicrobiales</taxon>
        <taxon>Phyllobacteriaceae</taxon>
        <taxon>Mesorhizobium</taxon>
    </lineage>
</organism>
<sequence>MSADRLLHAPRYLQIADELKVRIASLDPGARLSSEPQLAKEFGVSRFTVTRAVEQLLEEGLITRRQGSGTFVAEAPLRRSPGYLLSFTEAVEATGHSAAHRLLAYGPAVWERGLPYGRDEALVLMDRLRLVDGMPIARHRSVLSRRLVDRIGLTEDRAADPSFSLYRHLDDHGLSVHSATESLLARPAEAEDRKLLGLPRNGVVVAVNRHSFAADGAVLDCVSAIYDARRYSYEARLVRRHRPGNTLTSQENDNAPQTDARDRHAGPRLGPWTLGGES</sequence>
<evidence type="ECO:0000256" key="1">
    <source>
        <dbReference type="ARBA" id="ARBA00023015"/>
    </source>
</evidence>
<reference evidence="6 7" key="1">
    <citation type="submission" date="2017-04" db="EMBL/GenBank/DDBJ databases">
        <authorList>
            <person name="Afonso C.L."/>
            <person name="Miller P.J."/>
            <person name="Scott M.A."/>
            <person name="Spackman E."/>
            <person name="Goraichik I."/>
            <person name="Dimitrov K.M."/>
            <person name="Suarez D.L."/>
            <person name="Swayne D.E."/>
        </authorList>
    </citation>
    <scope>NUCLEOTIDE SEQUENCE [LARGE SCALE GENOMIC DNA]</scope>
    <source>
        <strain evidence="6 7">B5P</strain>
    </source>
</reference>
<dbReference type="SUPFAM" id="SSF46785">
    <property type="entry name" value="Winged helix' DNA-binding domain"/>
    <property type="match status" value="1"/>
</dbReference>
<dbReference type="InterPro" id="IPR000524">
    <property type="entry name" value="Tscrpt_reg_HTH_GntR"/>
</dbReference>
<dbReference type="Gene3D" id="1.10.10.10">
    <property type="entry name" value="Winged helix-like DNA-binding domain superfamily/Winged helix DNA-binding domain"/>
    <property type="match status" value="1"/>
</dbReference>
<name>A0A1X7PVP6_9HYPH</name>
<dbReference type="CDD" id="cd07377">
    <property type="entry name" value="WHTH_GntR"/>
    <property type="match status" value="1"/>
</dbReference>
<dbReference type="InterPro" id="IPR011663">
    <property type="entry name" value="UTRA"/>
</dbReference>
<gene>
    <name evidence="6" type="ORF">SAMN02982922_5502</name>
</gene>
<feature type="region of interest" description="Disordered" evidence="4">
    <location>
        <begin position="242"/>
        <end position="278"/>
    </location>
</feature>
<evidence type="ECO:0000256" key="4">
    <source>
        <dbReference type="SAM" id="MobiDB-lite"/>
    </source>
</evidence>
<dbReference type="OrthoDB" id="9794015at2"/>
<dbReference type="GO" id="GO:0003700">
    <property type="term" value="F:DNA-binding transcription factor activity"/>
    <property type="evidence" value="ECO:0007669"/>
    <property type="project" value="InterPro"/>
</dbReference>
<evidence type="ECO:0000313" key="7">
    <source>
        <dbReference type="Proteomes" id="UP000193083"/>
    </source>
</evidence>
<dbReference type="InterPro" id="IPR028978">
    <property type="entry name" value="Chorismate_lyase_/UTRA_dom_sf"/>
</dbReference>
<dbReference type="PROSITE" id="PS50949">
    <property type="entry name" value="HTH_GNTR"/>
    <property type="match status" value="1"/>
</dbReference>